<keyword evidence="3" id="KW-1185">Reference proteome</keyword>
<proteinExistence type="predicted"/>
<evidence type="ECO:0000256" key="1">
    <source>
        <dbReference type="SAM" id="MobiDB-lite"/>
    </source>
</evidence>
<dbReference type="STRING" id="58117.SAMN05421833_11867"/>
<organism evidence="2 3">
    <name type="scientific">Microbispora rosea</name>
    <dbReference type="NCBI Taxonomy" id="58117"/>
    <lineage>
        <taxon>Bacteria</taxon>
        <taxon>Bacillati</taxon>
        <taxon>Actinomycetota</taxon>
        <taxon>Actinomycetes</taxon>
        <taxon>Streptosporangiales</taxon>
        <taxon>Streptosporangiaceae</taxon>
        <taxon>Microbispora</taxon>
    </lineage>
</organism>
<evidence type="ECO:0000313" key="2">
    <source>
        <dbReference type="EMBL" id="SIR88286.1"/>
    </source>
</evidence>
<dbReference type="Proteomes" id="UP000186096">
    <property type="component" value="Unassembled WGS sequence"/>
</dbReference>
<reference evidence="3" key="1">
    <citation type="submission" date="2017-01" db="EMBL/GenBank/DDBJ databases">
        <authorList>
            <person name="Varghese N."/>
            <person name="Submissions S."/>
        </authorList>
    </citation>
    <scope>NUCLEOTIDE SEQUENCE [LARGE SCALE GENOMIC DNA]</scope>
    <source>
        <strain evidence="3">ATCC 12950</strain>
    </source>
</reference>
<sequence length="501" mass="54698">MTAVPGYLAGHVEDLAALQARVAHARWLAATGQGEDHPALPEGGLTWLTDGRLVLQALEHGDLHYAGELVLWYFRVRLTEATARLRLLQRTVIAEAGGRTLTHGELVALSRTVTDDRRRAEVRAALADVGERLREGRRRWLDAYAEARAGLGFPTHAALVRALHPEVDRFVAHARNWLDATRAGFLKRCDDWRARDAISTASLGDARLVAARAVLPEGAGGALDSVRSTVRAWGFGGCLERILVDDVARPGKSGTAFCSPVAPPVDVRVSTMPGTTLGHHATLLHEFGHALHFTAGTRHPADLWRTHPALTEAFGFTLERVVRRPDWQRRHLGVTVDAEAVERLAFAREHVRRLVATGLCYEMAVHDGCPDPAAEYVRSHEREFGVAVDRGAAWDRMQTYLEGKPCYPLVYHQAFMLRETLWDHLAGRAGERWYAGPDAGPAMREVFRGFAAGDSAEKWLSPGGVPLGQVHGEGEFGPGGAGQPDEPVIGGQAVDQSQRAP</sequence>
<evidence type="ECO:0000313" key="3">
    <source>
        <dbReference type="Proteomes" id="UP000186096"/>
    </source>
</evidence>
<accession>A0A1N7EJM0</accession>
<dbReference type="AlphaFoldDB" id="A0A1N7EJM0"/>
<dbReference type="EMBL" id="FTNI01000018">
    <property type="protein sequence ID" value="SIR88286.1"/>
    <property type="molecule type" value="Genomic_DNA"/>
</dbReference>
<protein>
    <submittedName>
        <fullName evidence="2">Peptidase family M3</fullName>
    </submittedName>
</protein>
<gene>
    <name evidence="2" type="ORF">SAMN05421833_11867</name>
</gene>
<dbReference type="Gene3D" id="1.10.1370.30">
    <property type="match status" value="1"/>
</dbReference>
<name>A0A1N7EJM0_9ACTN</name>
<dbReference type="SUPFAM" id="SSF55486">
    <property type="entry name" value="Metalloproteases ('zincins'), catalytic domain"/>
    <property type="match status" value="1"/>
</dbReference>
<feature type="region of interest" description="Disordered" evidence="1">
    <location>
        <begin position="461"/>
        <end position="501"/>
    </location>
</feature>